<keyword evidence="1 5" id="KW-0560">Oxidoreductase</keyword>
<dbReference type="RefSeq" id="WP_181814216.1">
    <property type="nucleotide sequence ID" value="NZ_UGHV01000001.1"/>
</dbReference>
<proteinExistence type="predicted"/>
<dbReference type="GO" id="GO:0010133">
    <property type="term" value="P:L-proline catabolic process to L-glutamate"/>
    <property type="evidence" value="ECO:0007669"/>
    <property type="project" value="TreeGrafter"/>
</dbReference>
<dbReference type="InterPro" id="IPR050485">
    <property type="entry name" value="Proline_metab_enzyme"/>
</dbReference>
<accession>A0A377J4I6</accession>
<dbReference type="Gene3D" id="3.40.605.10">
    <property type="entry name" value="Aldehyde Dehydrogenase, Chain A, domain 1"/>
    <property type="match status" value="1"/>
</dbReference>
<dbReference type="Pfam" id="PF00171">
    <property type="entry name" value="Aldedh"/>
    <property type="match status" value="1"/>
</dbReference>
<dbReference type="InterPro" id="IPR015590">
    <property type="entry name" value="Aldehyde_DH_dom"/>
</dbReference>
<dbReference type="InterPro" id="IPR029041">
    <property type="entry name" value="FAD-linked_oxidoreductase-like"/>
</dbReference>
<evidence type="ECO:0000256" key="2">
    <source>
        <dbReference type="ARBA" id="ARBA00023027"/>
    </source>
</evidence>
<dbReference type="AlphaFoldDB" id="A0A377J4I6"/>
<evidence type="ECO:0000313" key="6">
    <source>
        <dbReference type="Proteomes" id="UP000254841"/>
    </source>
</evidence>
<gene>
    <name evidence="5" type="primary">putA_2</name>
    <name evidence="5" type="ORF">NCTC12410_01233</name>
</gene>
<dbReference type="Gene3D" id="3.20.20.220">
    <property type="match status" value="1"/>
</dbReference>
<dbReference type="GO" id="GO:0004657">
    <property type="term" value="F:proline dehydrogenase activity"/>
    <property type="evidence" value="ECO:0007669"/>
    <property type="project" value="UniProtKB-EC"/>
</dbReference>
<sequence length="1144" mass="128860">MTLQSLTQKQHNDLIERAIEFAASLQERVQDSIATHEKSFYYKMQHIIENPEYKALFMELLDSSVLSNNPAHSHKLIERILRRYEFGEFFTLYEKMLLYIFLQVGRYAPSLSVPFFIKQIRKEAGLMMRFSMPTSSPKSHIANYYFIAKKALSQEIIKDNITMCKKALDNSHITHISIKPSAFFTQMWEGSFIHSRDELARSLKELFAYASKQSQAQNLPKIITLDMEEHRFLQLSVSAFMEALSGYSELEAGIALQAYIPESFSYLMQLCAYAKARVDSGGKPVHIRLVKGANMQAEKFYAAKHNGRLPMFSQKLCTDANYKKMLHYLIDNAHYRHTKLGVASHNVFELAYAYMLLQHCVEPEYREHFVFEMSMGISMQASRILGEYHTLMLYTPVCDTSSFKEAIAYLLRRLDENTGEENFMASYYAMRVGDSAWQAQKAMFLDSLAYIPKLSCAPIAVQDRAAVLDLQSSDGVYETDTEFFTQANYQWLTKALAQELPKDTIQAAYIKEAQMLYGFDGREIRKVAFAKGFDENIVPASLSRLENLIAIFSKATHLLQEKRGQIITTAALEIGKVPMQTDMEISELITLLRFYPKSLQDLCDTHAHTSFMPKGRGLVIGSAHSHLSISFAPVLASLACGDQVVFKPSSLVIGSSYMVCECLWEAGVPRDMLCFAPMQREDFRQALANMRTDLFAFAVGFGKRSSLESIATAQPMLPLIAHPTATNAMIITQLADYDQAIKHAISSAFFYGGVGVRKLSVLIIEQSVLDDTGFMQGVLACARSLHYGTPYALQNALGVVLDSNHTLEAIQGAFALKPQRDGQYMGAGIIYASANELSAIDRDLPLLYIIKADDIKHAIALANTLDSNICALESRDEDEWVYFRKNAKAHTLLINEPTIHTASAKIITTPSGSLSHTIGIYNDIIHFVRPVPNACDENLATSIIEPKFKRLLASGDIVDSRRKALENALKKAKSYVYYRNTEFMLSHDCALEYGAKHLLDYKAISTLAYRVSSNDSLEDVLGVIIGAQACKVELIVSFEAIDEDLAFLRENLAGLGLIAKFVQESLQDFIARIPQNDVIRYHTKASAMDSIYQAAAISHKRIIPDKPLDNGRFELLWYYRERVISIVHHRYGVFAENKLAKLLE</sequence>
<evidence type="ECO:0000256" key="1">
    <source>
        <dbReference type="ARBA" id="ARBA00023002"/>
    </source>
</evidence>
<evidence type="ECO:0000259" key="4">
    <source>
        <dbReference type="Pfam" id="PF01619"/>
    </source>
</evidence>
<dbReference type="InterPro" id="IPR016161">
    <property type="entry name" value="Ald_DH/histidinol_DH"/>
</dbReference>
<protein>
    <submittedName>
        <fullName evidence="5">Proline dehydrogenase</fullName>
        <ecNumber evidence="5">1.5.5.2</ecNumber>
    </submittedName>
</protein>
<dbReference type="Gene3D" id="3.40.309.10">
    <property type="entry name" value="Aldehyde Dehydrogenase, Chain A, domain 2"/>
    <property type="match status" value="1"/>
</dbReference>
<name>A0A377J4I6_9HELI</name>
<dbReference type="GO" id="GO:0009898">
    <property type="term" value="C:cytoplasmic side of plasma membrane"/>
    <property type="evidence" value="ECO:0007669"/>
    <property type="project" value="TreeGrafter"/>
</dbReference>
<dbReference type="InterPro" id="IPR002872">
    <property type="entry name" value="Proline_DH_dom"/>
</dbReference>
<dbReference type="SUPFAM" id="SSF51730">
    <property type="entry name" value="FAD-linked oxidoreductase"/>
    <property type="match status" value="1"/>
</dbReference>
<dbReference type="EMBL" id="UGHV01000001">
    <property type="protein sequence ID" value="STO97407.1"/>
    <property type="molecule type" value="Genomic_DNA"/>
</dbReference>
<organism evidence="5 6">
    <name type="scientific">Helicobacter canis</name>
    <dbReference type="NCBI Taxonomy" id="29419"/>
    <lineage>
        <taxon>Bacteria</taxon>
        <taxon>Pseudomonadati</taxon>
        <taxon>Campylobacterota</taxon>
        <taxon>Epsilonproteobacteria</taxon>
        <taxon>Campylobacterales</taxon>
        <taxon>Helicobacteraceae</taxon>
        <taxon>Helicobacter</taxon>
    </lineage>
</organism>
<keyword evidence="2" id="KW-0520">NAD</keyword>
<dbReference type="Pfam" id="PF01619">
    <property type="entry name" value="Pro_dh"/>
    <property type="match status" value="1"/>
</dbReference>
<evidence type="ECO:0000259" key="3">
    <source>
        <dbReference type="Pfam" id="PF00171"/>
    </source>
</evidence>
<dbReference type="SUPFAM" id="SSF53720">
    <property type="entry name" value="ALDH-like"/>
    <property type="match status" value="1"/>
</dbReference>
<dbReference type="PANTHER" id="PTHR42862:SF1">
    <property type="entry name" value="DELTA-1-PYRROLINE-5-CARBOXYLATE DEHYDROGENASE 2, ISOFORM A-RELATED"/>
    <property type="match status" value="1"/>
</dbReference>
<dbReference type="GO" id="GO:0003842">
    <property type="term" value="F:L-glutamate gamma-semialdehyde dehydrogenase activity"/>
    <property type="evidence" value="ECO:0007669"/>
    <property type="project" value="TreeGrafter"/>
</dbReference>
<dbReference type="InterPro" id="IPR016163">
    <property type="entry name" value="Ald_DH_C"/>
</dbReference>
<dbReference type="PANTHER" id="PTHR42862">
    <property type="entry name" value="DELTA-1-PYRROLINE-5-CARBOXYLATE DEHYDROGENASE 1, ISOFORM A-RELATED"/>
    <property type="match status" value="1"/>
</dbReference>
<dbReference type="Proteomes" id="UP000254841">
    <property type="component" value="Unassembled WGS sequence"/>
</dbReference>
<feature type="domain" description="Proline dehydrogenase" evidence="4">
    <location>
        <begin position="149"/>
        <end position="425"/>
    </location>
</feature>
<dbReference type="EC" id="1.5.5.2" evidence="5"/>
<reference evidence="5 6" key="1">
    <citation type="submission" date="2018-06" db="EMBL/GenBank/DDBJ databases">
        <authorList>
            <consortium name="Pathogen Informatics"/>
            <person name="Doyle S."/>
        </authorList>
    </citation>
    <scope>NUCLEOTIDE SEQUENCE [LARGE SCALE GENOMIC DNA]</scope>
    <source>
        <strain evidence="5 6">NCTC12410</strain>
    </source>
</reference>
<dbReference type="InterPro" id="IPR016162">
    <property type="entry name" value="Ald_DH_N"/>
</dbReference>
<feature type="domain" description="Aldehyde dehydrogenase" evidence="3">
    <location>
        <begin position="550"/>
        <end position="903"/>
    </location>
</feature>
<evidence type="ECO:0000313" key="5">
    <source>
        <dbReference type="EMBL" id="STO97407.1"/>
    </source>
</evidence>